<proteinExistence type="predicted"/>
<organism evidence="1 2">
    <name type="scientific">Colletotrichum fioriniae PJ7</name>
    <dbReference type="NCBI Taxonomy" id="1445577"/>
    <lineage>
        <taxon>Eukaryota</taxon>
        <taxon>Fungi</taxon>
        <taxon>Dikarya</taxon>
        <taxon>Ascomycota</taxon>
        <taxon>Pezizomycotina</taxon>
        <taxon>Sordariomycetes</taxon>
        <taxon>Hypocreomycetidae</taxon>
        <taxon>Glomerellales</taxon>
        <taxon>Glomerellaceae</taxon>
        <taxon>Colletotrichum</taxon>
        <taxon>Colletotrichum acutatum species complex</taxon>
    </lineage>
</organism>
<dbReference type="KEGG" id="cfj:CFIO01_10684"/>
<sequence>MKFNVVSLVSIAAWYQQPPSEENLSAQNDHAMMKANDEKTHRVPLAASQFSCHCQIANNGNAVIAAIRLCDAVGGTICYNSAGNYNVCKTSSQWTEQQCRDTFQGINQPNERFRAVCTAYNGAGCPA</sequence>
<dbReference type="eggNOG" id="ENOG502T6CV">
    <property type="taxonomic scope" value="Eukaryota"/>
</dbReference>
<protein>
    <submittedName>
        <fullName evidence="1">Uncharacterized protein</fullName>
    </submittedName>
</protein>
<dbReference type="OrthoDB" id="4790267at2759"/>
<comment type="caution">
    <text evidence="1">The sequence shown here is derived from an EMBL/GenBank/DDBJ whole genome shotgun (WGS) entry which is preliminary data.</text>
</comment>
<dbReference type="HOGENOM" id="CLU_1970372_0_0_1"/>
<gene>
    <name evidence="1" type="ORF">CFIO01_10684</name>
</gene>
<accession>A0A010RYQ5</accession>
<name>A0A010RYQ5_9PEZI</name>
<keyword evidence="2" id="KW-1185">Reference proteome</keyword>
<dbReference type="Proteomes" id="UP000020467">
    <property type="component" value="Unassembled WGS sequence"/>
</dbReference>
<reference evidence="1 2" key="1">
    <citation type="submission" date="2014-02" db="EMBL/GenBank/DDBJ databases">
        <title>The genome sequence of Colletotrichum fioriniae PJ7.</title>
        <authorList>
            <person name="Baroncelli R."/>
            <person name="Thon M.R."/>
        </authorList>
    </citation>
    <scope>NUCLEOTIDE SEQUENCE [LARGE SCALE GENOMIC DNA]</scope>
    <source>
        <strain evidence="1 2">PJ7</strain>
    </source>
</reference>
<dbReference type="EMBL" id="JARH01000250">
    <property type="protein sequence ID" value="EXF83379.1"/>
    <property type="molecule type" value="Genomic_DNA"/>
</dbReference>
<evidence type="ECO:0000313" key="2">
    <source>
        <dbReference type="Proteomes" id="UP000020467"/>
    </source>
</evidence>
<dbReference type="AlphaFoldDB" id="A0A010RYQ5"/>
<evidence type="ECO:0000313" key="1">
    <source>
        <dbReference type="EMBL" id="EXF83379.1"/>
    </source>
</evidence>